<sequence>MWRSFVERDAETRGTRAGHPDALYISPCDGSQLCRLIARSSVAQGDGRCREEGISNIDAALGNLKKAGELEYVAAFKTRQYDLVTMLNERSKTREDYGFENDGGELVGMFEEMGM</sequence>
<accession>A0A0F2MCW2</accession>
<dbReference type="VEuPathDB" id="FungiDB:SPSK_02039"/>
<reference evidence="1 2" key="2">
    <citation type="journal article" date="2015" name="Eukaryot. Cell">
        <title>Asexual propagation of a virulent clone complex in a human and feline outbreak of sporotrichosis.</title>
        <authorList>
            <person name="Teixeira Mde M."/>
            <person name="Rodrigues A.M."/>
            <person name="Tsui C.K."/>
            <person name="de Almeida L.G."/>
            <person name="Van Diepeningen A.D."/>
            <person name="van den Ende B.G."/>
            <person name="Fernandes G.F."/>
            <person name="Kano R."/>
            <person name="Hamelin R.C."/>
            <person name="Lopes-Bezerra L.M."/>
            <person name="Vasconcelos A.T."/>
            <person name="de Hoog S."/>
            <person name="de Camargo Z.P."/>
            <person name="Felipe M.S."/>
        </authorList>
    </citation>
    <scope>NUCLEOTIDE SEQUENCE [LARGE SCALE GENOMIC DNA]</scope>
    <source>
        <strain evidence="1 2">1099-18</strain>
    </source>
</reference>
<name>A0A0F2MCW2_SPOSC</name>
<comment type="caution">
    <text evidence="1">The sequence shown here is derived from an EMBL/GenBank/DDBJ whole genome shotgun (WGS) entry which is preliminary data.</text>
</comment>
<proteinExistence type="predicted"/>
<organism evidence="1 2">
    <name type="scientific">Sporothrix schenckii 1099-18</name>
    <dbReference type="NCBI Taxonomy" id="1397361"/>
    <lineage>
        <taxon>Eukaryota</taxon>
        <taxon>Fungi</taxon>
        <taxon>Dikarya</taxon>
        <taxon>Ascomycota</taxon>
        <taxon>Pezizomycotina</taxon>
        <taxon>Sordariomycetes</taxon>
        <taxon>Sordariomycetidae</taxon>
        <taxon>Ophiostomatales</taxon>
        <taxon>Ophiostomataceae</taxon>
        <taxon>Sporothrix</taxon>
    </lineage>
</organism>
<reference evidence="1 2" key="1">
    <citation type="journal article" date="2014" name="BMC Genomics">
        <title>Comparative genomics of the major fungal agents of human and animal Sporotrichosis: Sporothrix schenckii and Sporothrix brasiliensis.</title>
        <authorList>
            <person name="Teixeira M.M."/>
            <person name="de Almeida L.G."/>
            <person name="Kubitschek-Barreira P."/>
            <person name="Alves F.L."/>
            <person name="Kioshima E.S."/>
            <person name="Abadio A.K."/>
            <person name="Fernandes L."/>
            <person name="Derengowski L.S."/>
            <person name="Ferreira K.S."/>
            <person name="Souza R.C."/>
            <person name="Ruiz J.C."/>
            <person name="de Andrade N.C."/>
            <person name="Paes H.C."/>
            <person name="Nicola A.M."/>
            <person name="Albuquerque P."/>
            <person name="Gerber A.L."/>
            <person name="Martins V.P."/>
            <person name="Peconick L.D."/>
            <person name="Neto A.V."/>
            <person name="Chaucanez C.B."/>
            <person name="Silva P.A."/>
            <person name="Cunha O.L."/>
            <person name="de Oliveira F.F."/>
            <person name="dos Santos T.C."/>
            <person name="Barros A.L."/>
            <person name="Soares M.A."/>
            <person name="de Oliveira L.M."/>
            <person name="Marini M.M."/>
            <person name="Villalobos-Duno H."/>
            <person name="Cunha M.M."/>
            <person name="de Hoog S."/>
            <person name="da Silveira J.F."/>
            <person name="Henrissat B."/>
            <person name="Nino-Vega G.A."/>
            <person name="Cisalpino P.S."/>
            <person name="Mora-Montes H.M."/>
            <person name="Almeida S.R."/>
            <person name="Stajich J.E."/>
            <person name="Lopes-Bezerra L.M."/>
            <person name="Vasconcelos A.T."/>
            <person name="Felipe M.S."/>
        </authorList>
    </citation>
    <scope>NUCLEOTIDE SEQUENCE [LARGE SCALE GENOMIC DNA]</scope>
    <source>
        <strain evidence="1 2">1099-18</strain>
    </source>
</reference>
<protein>
    <submittedName>
        <fullName evidence="1">Uncharacterized protein</fullName>
    </submittedName>
</protein>
<dbReference type="KEGG" id="ssck:SPSK_02039"/>
<evidence type="ECO:0000313" key="2">
    <source>
        <dbReference type="Proteomes" id="UP000033710"/>
    </source>
</evidence>
<dbReference type="EMBL" id="AXCR01000005">
    <property type="protein sequence ID" value="KJR87472.1"/>
    <property type="molecule type" value="Genomic_DNA"/>
</dbReference>
<dbReference type="RefSeq" id="XP_016590148.1">
    <property type="nucleotide sequence ID" value="XM_016728936.1"/>
</dbReference>
<dbReference type="AlphaFoldDB" id="A0A0F2MCW2"/>
<dbReference type="Proteomes" id="UP000033710">
    <property type="component" value="Unassembled WGS sequence"/>
</dbReference>
<evidence type="ECO:0000313" key="1">
    <source>
        <dbReference type="EMBL" id="KJR87472.1"/>
    </source>
</evidence>
<gene>
    <name evidence="1" type="ORF">SPSK_02039</name>
</gene>
<dbReference type="GeneID" id="27664213"/>